<evidence type="ECO:0000313" key="2">
    <source>
        <dbReference type="Proteomes" id="UP001271780"/>
    </source>
</evidence>
<comment type="caution">
    <text evidence="1">The sequence shown here is derived from an EMBL/GenBank/DDBJ whole genome shotgun (WGS) entry which is preliminary data.</text>
</comment>
<protein>
    <submittedName>
        <fullName evidence="1">Uncharacterized protein</fullName>
    </submittedName>
</protein>
<evidence type="ECO:0000313" key="1">
    <source>
        <dbReference type="EMBL" id="MDX8476286.1"/>
    </source>
</evidence>
<accession>A0ABU4XPS2</accession>
<keyword evidence="2" id="KW-1185">Reference proteome</keyword>
<gene>
    <name evidence="1" type="ORF">RFM27_29900</name>
</gene>
<reference evidence="1 2" key="1">
    <citation type="submission" date="2023-08" db="EMBL/GenBank/DDBJ databases">
        <title>Implementing the SeqCode for naming new Mesorhizobium species isolated from Vachellia karroo root nodules.</title>
        <authorList>
            <person name="Van Lill M."/>
        </authorList>
    </citation>
    <scope>NUCLEOTIDE SEQUENCE [LARGE SCALE GENOMIC DNA]</scope>
    <source>
        <strain evidence="1 2">VK23A</strain>
    </source>
</reference>
<sequence>MDMHKVFPDLFEGHAPITLQNAFHEALEALEEWGEKDEEPLVPIHGVAIPISSVFVRMSACTDLMPLRTQGVLEAIIGRDLVRASGRMLYADAARLAMPLFAARVDPGALPAYP</sequence>
<dbReference type="RefSeq" id="WP_320318858.1">
    <property type="nucleotide sequence ID" value="NZ_JAVIIX010000029.1"/>
</dbReference>
<organism evidence="1 2">
    <name type="scientific">Mesorhizobium dulcispinae</name>
    <dbReference type="NCBI Taxonomy" id="3072316"/>
    <lineage>
        <taxon>Bacteria</taxon>
        <taxon>Pseudomonadati</taxon>
        <taxon>Pseudomonadota</taxon>
        <taxon>Alphaproteobacteria</taxon>
        <taxon>Hyphomicrobiales</taxon>
        <taxon>Phyllobacteriaceae</taxon>
        <taxon>Mesorhizobium</taxon>
    </lineage>
</organism>
<dbReference type="EMBL" id="JAVIIZ010000030">
    <property type="protein sequence ID" value="MDX8476286.1"/>
    <property type="molecule type" value="Genomic_DNA"/>
</dbReference>
<name>A0ABU4XPS2_9HYPH</name>
<proteinExistence type="predicted"/>
<dbReference type="Proteomes" id="UP001271780">
    <property type="component" value="Unassembled WGS sequence"/>
</dbReference>